<dbReference type="PRINTS" id="PR00344">
    <property type="entry name" value="BCTRLSENSOR"/>
</dbReference>
<feature type="transmembrane region" description="Helical" evidence="18">
    <location>
        <begin position="293"/>
        <end position="313"/>
    </location>
</feature>
<dbReference type="SMART" id="SM00387">
    <property type="entry name" value="HATPase_c"/>
    <property type="match status" value="1"/>
</dbReference>
<evidence type="ECO:0000256" key="2">
    <source>
        <dbReference type="ARBA" id="ARBA00001966"/>
    </source>
</evidence>
<evidence type="ECO:0000256" key="17">
    <source>
        <dbReference type="ARBA" id="ARBA00030800"/>
    </source>
</evidence>
<dbReference type="InterPro" id="IPR003594">
    <property type="entry name" value="HATPase_dom"/>
</dbReference>
<evidence type="ECO:0000256" key="1">
    <source>
        <dbReference type="ARBA" id="ARBA00000085"/>
    </source>
</evidence>
<keyword evidence="10" id="KW-0547">Nucleotide-binding</keyword>
<feature type="domain" description="Histidine kinase/HSP90-like ATPase" evidence="19">
    <location>
        <begin position="627"/>
        <end position="719"/>
    </location>
</feature>
<evidence type="ECO:0000256" key="3">
    <source>
        <dbReference type="ARBA" id="ARBA00004496"/>
    </source>
</evidence>
<gene>
    <name evidence="20" type="ORF">ARHIZOSPH14_14500</name>
</gene>
<evidence type="ECO:0000256" key="9">
    <source>
        <dbReference type="ARBA" id="ARBA00022679"/>
    </source>
</evidence>
<evidence type="ECO:0000313" key="20">
    <source>
        <dbReference type="EMBL" id="GLI27208.1"/>
    </source>
</evidence>
<dbReference type="SUPFAM" id="SSF55874">
    <property type="entry name" value="ATPase domain of HSP90 chaperone/DNA topoisomerase II/histidine kinase"/>
    <property type="match status" value="1"/>
</dbReference>
<keyword evidence="8" id="KW-0597">Phosphoprotein</keyword>
<comment type="caution">
    <text evidence="20">The sequence shown here is derived from an EMBL/GenBank/DDBJ whole genome shotgun (WGS) entry which is preliminary data.</text>
</comment>
<evidence type="ECO:0000256" key="4">
    <source>
        <dbReference type="ARBA" id="ARBA00012438"/>
    </source>
</evidence>
<comment type="catalytic activity">
    <reaction evidence="1">
        <text>ATP + protein L-histidine = ADP + protein N-phospho-L-histidine.</text>
        <dbReference type="EC" id="2.7.13.3"/>
    </reaction>
</comment>
<keyword evidence="7" id="KW-0963">Cytoplasm</keyword>
<keyword evidence="13" id="KW-0408">Iron</keyword>
<dbReference type="Gene3D" id="3.30.565.10">
    <property type="entry name" value="Histidine kinase-like ATPase, C-terminal domain"/>
    <property type="match status" value="1"/>
</dbReference>
<feature type="transmembrane region" description="Helical" evidence="18">
    <location>
        <begin position="167"/>
        <end position="186"/>
    </location>
</feature>
<dbReference type="InterPro" id="IPR004358">
    <property type="entry name" value="Sig_transdc_His_kin-like_C"/>
</dbReference>
<dbReference type="AlphaFoldDB" id="A0A9W6CRJ9"/>
<dbReference type="Gene3D" id="1.20.5.1930">
    <property type="match status" value="1"/>
</dbReference>
<dbReference type="CDD" id="cd16917">
    <property type="entry name" value="HATPase_UhpB-NarQ-NarX-like"/>
    <property type="match status" value="1"/>
</dbReference>
<evidence type="ECO:0000256" key="10">
    <source>
        <dbReference type="ARBA" id="ARBA00022741"/>
    </source>
</evidence>
<reference evidence="20" key="1">
    <citation type="submission" date="2022-12" db="EMBL/GenBank/DDBJ databases">
        <title>Reference genome sequencing for broad-spectrum identification of bacterial and archaeal isolates by mass spectrometry.</title>
        <authorList>
            <person name="Sekiguchi Y."/>
            <person name="Tourlousse D.M."/>
        </authorList>
    </citation>
    <scope>NUCLEOTIDE SEQUENCE</scope>
    <source>
        <strain evidence="20">14</strain>
    </source>
</reference>
<dbReference type="GO" id="GO:0005524">
    <property type="term" value="F:ATP binding"/>
    <property type="evidence" value="ECO:0007669"/>
    <property type="project" value="UniProtKB-KW"/>
</dbReference>
<evidence type="ECO:0000256" key="6">
    <source>
        <dbReference type="ARBA" id="ARBA00022485"/>
    </source>
</evidence>
<keyword evidence="6" id="KW-0004">4Fe-4S</keyword>
<feature type="transmembrane region" description="Helical" evidence="18">
    <location>
        <begin position="253"/>
        <end position="273"/>
    </location>
</feature>
<name>A0A9W6CRJ9_9MICO</name>
<feature type="transmembrane region" description="Helical" evidence="18">
    <location>
        <begin position="32"/>
        <end position="57"/>
    </location>
</feature>
<dbReference type="GO" id="GO:0005737">
    <property type="term" value="C:cytoplasm"/>
    <property type="evidence" value="ECO:0007669"/>
    <property type="project" value="UniProtKB-SubCell"/>
</dbReference>
<feature type="transmembrane region" description="Helical" evidence="18">
    <location>
        <begin position="97"/>
        <end position="118"/>
    </location>
</feature>
<keyword evidence="9" id="KW-0808">Transferase</keyword>
<evidence type="ECO:0000256" key="11">
    <source>
        <dbReference type="ARBA" id="ARBA00022777"/>
    </source>
</evidence>
<comment type="cofactor">
    <cofactor evidence="2">
        <name>[4Fe-4S] cluster</name>
        <dbReference type="ChEBI" id="CHEBI:49883"/>
    </cofactor>
</comment>
<feature type="transmembrane region" description="Helical" evidence="18">
    <location>
        <begin position="325"/>
        <end position="350"/>
    </location>
</feature>
<evidence type="ECO:0000256" key="15">
    <source>
        <dbReference type="ARBA" id="ARBA00023014"/>
    </source>
</evidence>
<sequence>MAPALQSPEATVAETTSMTQPRSVLRRGASPATVAAVAVWLLVVAAWLATWVVFALAGADSLLVGQFALADAAGSLFALTMASVGALVVVRGGPTGYGALMLAFGATSIVVNAAGYYALLAVPDGLPLAAAAVWLQDLFPIGFLLGVLLLPSLFPDGTAASPGWRRAVATVAAGWIAYIAFFAFVARPAENLMFALDEPPSNPLGVIVLPAEVLEFTVGLPWLVLVAATVVVSFGSLVTRWRRARSRETRQQLAWVVFAFALVLLALLASEVLNSLAFNVFGVDLGLAPALDVVGSIALVGLAVAWGIAVLRFRLHSIDLVINRTVVYGTLTLTITAVYVVLVVGVGSLLPVEQPTLALGATVLVAVGVAPLRDALQRVVNRVMFGRRDDPYAVMSELGRLLSEAGTPEETLQTLVDTVGESLKLPGVAVELEQDGAWVVQAAHGTPPPPGTGASVPLRDRGELVGRLIAAPRSPREPLSEGDLALLADIAGPAASVARTVRLTADLRASRERLVLAREEERRRIRRDLHDGLGPSLAAQTFQLDEILDRVGSDPEGAAEVAAALKERNRELVADVRRLVHALRPPTLDELGLAGALRAHASQLDGSGRMAVRIASVPDPLPPVPAAVEVAGYHIAREAVTNAIRHARATRCTVTLAIDGPALVVAVRDDGRGMAEGDGTGLGMRTMRERAEELGGRFAVHAGNGPAGVEVVATIPLREAAVAEQASSEAAS</sequence>
<keyword evidence="12" id="KW-0067">ATP-binding</keyword>
<dbReference type="InterPro" id="IPR036890">
    <property type="entry name" value="HATPase_C_sf"/>
</dbReference>
<evidence type="ECO:0000256" key="16">
    <source>
        <dbReference type="ARBA" id="ARBA00024827"/>
    </source>
</evidence>
<dbReference type="GO" id="GO:0000155">
    <property type="term" value="F:phosphorelay sensor kinase activity"/>
    <property type="evidence" value="ECO:0007669"/>
    <property type="project" value="InterPro"/>
</dbReference>
<comment type="function">
    <text evidence="16">Member of the two-component regulatory system NreB/NreC involved in the control of dissimilatory nitrate/nitrite reduction in response to oxygen. NreB functions as a direct oxygen sensor histidine kinase which is autophosphorylated, in the absence of oxygen, probably at the conserved histidine residue, and transfers its phosphate group probably to a conserved aspartate residue of NreC. NreB/NreC activates the expression of the nitrate (narGHJI) and nitrite (nir) reductase operons, as well as the putative nitrate transporter gene narT.</text>
</comment>
<dbReference type="GO" id="GO:0016020">
    <property type="term" value="C:membrane"/>
    <property type="evidence" value="ECO:0007669"/>
    <property type="project" value="InterPro"/>
</dbReference>
<evidence type="ECO:0000256" key="18">
    <source>
        <dbReference type="SAM" id="Phobius"/>
    </source>
</evidence>
<evidence type="ECO:0000256" key="8">
    <source>
        <dbReference type="ARBA" id="ARBA00022553"/>
    </source>
</evidence>
<dbReference type="InterPro" id="IPR050482">
    <property type="entry name" value="Sensor_HK_TwoCompSys"/>
</dbReference>
<evidence type="ECO:0000256" key="5">
    <source>
        <dbReference type="ARBA" id="ARBA00017322"/>
    </source>
</evidence>
<keyword evidence="21" id="KW-1185">Reference proteome</keyword>
<evidence type="ECO:0000313" key="21">
    <source>
        <dbReference type="Proteomes" id="UP001144396"/>
    </source>
</evidence>
<dbReference type="Pfam" id="PF02518">
    <property type="entry name" value="HATPase_c"/>
    <property type="match status" value="1"/>
</dbReference>
<dbReference type="Gene3D" id="3.30.450.40">
    <property type="match status" value="1"/>
</dbReference>
<keyword evidence="18" id="KW-0472">Membrane</keyword>
<dbReference type="PANTHER" id="PTHR24421:SF10">
    <property type="entry name" value="NITRATE_NITRITE SENSOR PROTEIN NARQ"/>
    <property type="match status" value="1"/>
</dbReference>
<proteinExistence type="predicted"/>
<evidence type="ECO:0000256" key="7">
    <source>
        <dbReference type="ARBA" id="ARBA00022490"/>
    </source>
</evidence>
<feature type="transmembrane region" description="Helical" evidence="18">
    <location>
        <begin position="220"/>
        <end position="241"/>
    </location>
</feature>
<keyword evidence="18" id="KW-1133">Transmembrane helix</keyword>
<dbReference type="InterPro" id="IPR011712">
    <property type="entry name" value="Sig_transdc_His_kin_sub3_dim/P"/>
</dbReference>
<keyword evidence="14" id="KW-0902">Two-component regulatory system</keyword>
<dbReference type="EMBL" id="BSDP01000001">
    <property type="protein sequence ID" value="GLI27208.1"/>
    <property type="molecule type" value="Genomic_DNA"/>
</dbReference>
<dbReference type="GO" id="GO:0051539">
    <property type="term" value="F:4 iron, 4 sulfur cluster binding"/>
    <property type="evidence" value="ECO:0007669"/>
    <property type="project" value="UniProtKB-KW"/>
</dbReference>
<keyword evidence="15" id="KW-0479">Metal-binding</keyword>
<dbReference type="SUPFAM" id="SSF55781">
    <property type="entry name" value="GAF domain-like"/>
    <property type="match status" value="1"/>
</dbReference>
<accession>A0A9W6CRJ9</accession>
<comment type="subcellular location">
    <subcellularLocation>
        <location evidence="3">Cytoplasm</location>
    </subcellularLocation>
</comment>
<evidence type="ECO:0000259" key="19">
    <source>
        <dbReference type="SMART" id="SM00387"/>
    </source>
</evidence>
<protein>
    <recommendedName>
        <fullName evidence="5">Oxygen sensor histidine kinase NreB</fullName>
        <ecNumber evidence="4">2.7.13.3</ecNumber>
    </recommendedName>
    <alternativeName>
        <fullName evidence="17">Nitrogen regulation protein B</fullName>
    </alternativeName>
</protein>
<evidence type="ECO:0000256" key="14">
    <source>
        <dbReference type="ARBA" id="ARBA00023012"/>
    </source>
</evidence>
<keyword evidence="11" id="KW-0418">Kinase</keyword>
<keyword evidence="15" id="KW-0411">Iron-sulfur</keyword>
<organism evidence="20 21">
    <name type="scientific">Agromyces rhizosphaerae</name>
    <dbReference type="NCBI Taxonomy" id="88374"/>
    <lineage>
        <taxon>Bacteria</taxon>
        <taxon>Bacillati</taxon>
        <taxon>Actinomycetota</taxon>
        <taxon>Actinomycetes</taxon>
        <taxon>Micrococcales</taxon>
        <taxon>Microbacteriaceae</taxon>
        <taxon>Agromyces</taxon>
    </lineage>
</organism>
<dbReference type="InterPro" id="IPR029016">
    <property type="entry name" value="GAF-like_dom_sf"/>
</dbReference>
<evidence type="ECO:0000256" key="12">
    <source>
        <dbReference type="ARBA" id="ARBA00022840"/>
    </source>
</evidence>
<feature type="transmembrane region" description="Helical" evidence="18">
    <location>
        <begin position="138"/>
        <end position="155"/>
    </location>
</feature>
<evidence type="ECO:0000256" key="13">
    <source>
        <dbReference type="ARBA" id="ARBA00023004"/>
    </source>
</evidence>
<dbReference type="GO" id="GO:0046983">
    <property type="term" value="F:protein dimerization activity"/>
    <property type="evidence" value="ECO:0007669"/>
    <property type="project" value="InterPro"/>
</dbReference>
<dbReference type="EC" id="2.7.13.3" evidence="4"/>
<dbReference type="Pfam" id="PF07730">
    <property type="entry name" value="HisKA_3"/>
    <property type="match status" value="1"/>
</dbReference>
<dbReference type="Proteomes" id="UP001144396">
    <property type="component" value="Unassembled WGS sequence"/>
</dbReference>
<keyword evidence="18" id="KW-0812">Transmembrane</keyword>
<feature type="transmembrane region" description="Helical" evidence="18">
    <location>
        <begin position="63"/>
        <end position="90"/>
    </location>
</feature>
<dbReference type="PANTHER" id="PTHR24421">
    <property type="entry name" value="NITRATE/NITRITE SENSOR PROTEIN NARX-RELATED"/>
    <property type="match status" value="1"/>
</dbReference>